<dbReference type="STRING" id="155974.SAMN04487818_1134"/>
<accession>A0A1H9X775</accession>
<dbReference type="AlphaFoldDB" id="A0A1H9X775"/>
<dbReference type="Gene3D" id="3.40.50.1820">
    <property type="entry name" value="alpha/beta hydrolase"/>
    <property type="match status" value="1"/>
</dbReference>
<dbReference type="EMBL" id="FOGI01000013">
    <property type="protein sequence ID" value="SES41503.1"/>
    <property type="molecule type" value="Genomic_DNA"/>
</dbReference>
<evidence type="ECO:0000313" key="1">
    <source>
        <dbReference type="EMBL" id="SES41503.1"/>
    </source>
</evidence>
<protein>
    <recommendedName>
        <fullName evidence="3">Serine esterase</fullName>
    </recommendedName>
</protein>
<evidence type="ECO:0000313" key="2">
    <source>
        <dbReference type="Proteomes" id="UP000199051"/>
    </source>
</evidence>
<proteinExistence type="predicted"/>
<evidence type="ECO:0008006" key="3">
    <source>
        <dbReference type="Google" id="ProtNLM"/>
    </source>
</evidence>
<dbReference type="Proteomes" id="UP000199051">
    <property type="component" value="Unassembled WGS sequence"/>
</dbReference>
<dbReference type="InterPro" id="IPR029058">
    <property type="entry name" value="AB_hydrolase_fold"/>
</dbReference>
<organism evidence="1 2">
    <name type="scientific">Actinokineospora terrae</name>
    <dbReference type="NCBI Taxonomy" id="155974"/>
    <lineage>
        <taxon>Bacteria</taxon>
        <taxon>Bacillati</taxon>
        <taxon>Actinomycetota</taxon>
        <taxon>Actinomycetes</taxon>
        <taxon>Pseudonocardiales</taxon>
        <taxon>Pseudonocardiaceae</taxon>
        <taxon>Actinokineospora</taxon>
    </lineage>
</organism>
<dbReference type="SUPFAM" id="SSF53474">
    <property type="entry name" value="alpha/beta-Hydrolases"/>
    <property type="match status" value="1"/>
</dbReference>
<dbReference type="RefSeq" id="WP_092785142.1">
    <property type="nucleotide sequence ID" value="NZ_FOGI01000013.1"/>
</dbReference>
<gene>
    <name evidence="1" type="ORF">SAMN04487818_1134</name>
</gene>
<reference evidence="2" key="1">
    <citation type="submission" date="2016-10" db="EMBL/GenBank/DDBJ databases">
        <authorList>
            <person name="Varghese N."/>
            <person name="Submissions S."/>
        </authorList>
    </citation>
    <scope>NUCLEOTIDE SEQUENCE [LARGE SCALE GENOMIC DNA]</scope>
    <source>
        <strain evidence="2">DSM 44260</strain>
    </source>
</reference>
<name>A0A1H9X775_9PSEU</name>
<sequence>MPEQDQPVVEPFGFLAPLPKPIPTPAPEPDETWPLPGGTAWVYYGEGQRGLVRPVLLADGFNSGPSDLDELWDGLERGEFPFVSGVRQRGRTLVLIGYDERSESILRNAEAVTAAILRAGAEQIGDARLLVGGFSMGGLVTRYALAKLERQRVDHRVGVYLSYDSPHRGAWVPIALQNLAHFLTSVPALSEQINSPASRQLLWRHVESVGAEPRVDPLRAEFLAELDRVGGWPRIPRLLGVANGVGTGQGNGVPAGESALRVEGGWFTGTDLRTQSVGEADVARLKGVLNEHQITTSGLPELDGAPGGTLETFGIAGDKLKVTGKVTIAHRTVAFVPTVSAVAIADLDDPYTVVNDLAPERSELDDFLVAGRNDPHTKITAELGEWILDRLPD</sequence>
<keyword evidence="2" id="KW-1185">Reference proteome</keyword>